<feature type="region of interest" description="Disordered" evidence="1">
    <location>
        <begin position="49"/>
        <end position="114"/>
    </location>
</feature>
<dbReference type="GeneID" id="30016162"/>
<keyword evidence="4" id="KW-1185">Reference proteome</keyword>
<keyword evidence="2" id="KW-1133">Transmembrane helix</keyword>
<proteinExistence type="predicted"/>
<evidence type="ECO:0000313" key="4">
    <source>
        <dbReference type="Proteomes" id="UP000078343"/>
    </source>
</evidence>
<reference evidence="3 4" key="1">
    <citation type="submission" date="2016-04" db="EMBL/GenBank/DDBJ databases">
        <title>Draft genome of Fonsecaea erecta CBS 125763.</title>
        <authorList>
            <person name="Weiss V.A."/>
            <person name="Vicente V.A."/>
            <person name="Raittz R.T."/>
            <person name="Moreno L.F."/>
            <person name="De Souza E.M."/>
            <person name="Pedrosa F.O."/>
            <person name="Steffens M.B."/>
            <person name="Faoro H."/>
            <person name="Tadra-Sfeir M.Z."/>
            <person name="Najafzadeh M.J."/>
            <person name="Felipe M.S."/>
            <person name="Teixeira M."/>
            <person name="Sun J."/>
            <person name="Xi L."/>
            <person name="Gomes R."/>
            <person name="De Azevedo C.M."/>
            <person name="Salgado C.G."/>
            <person name="Da Silva M.B."/>
            <person name="Nascimento M.F."/>
            <person name="Queiroz-Telles F."/>
            <person name="Attili D.S."/>
            <person name="Gorbushina A."/>
        </authorList>
    </citation>
    <scope>NUCLEOTIDE SEQUENCE [LARGE SCALE GENOMIC DNA]</scope>
    <source>
        <strain evidence="3 4">CBS 125763</strain>
    </source>
</reference>
<dbReference type="Proteomes" id="UP000078343">
    <property type="component" value="Unassembled WGS sequence"/>
</dbReference>
<evidence type="ECO:0008006" key="5">
    <source>
        <dbReference type="Google" id="ProtNLM"/>
    </source>
</evidence>
<keyword evidence="2" id="KW-0472">Membrane</keyword>
<sequence length="114" mass="12272">MNTQRAHQKARLGYLVLLSALVLLCSVHYFAAPVPVVAQGRRLDHEAAGVRTSLDDHQDKRGDDFAHAQSKPTNASTPTNAVELNPVSSTHSVTETADETTETCSRAGTTVTKM</sequence>
<feature type="compositionally biased region" description="Basic and acidic residues" evidence="1">
    <location>
        <begin position="49"/>
        <end position="66"/>
    </location>
</feature>
<protein>
    <recommendedName>
        <fullName evidence="5">Transmembrane protein</fullName>
    </recommendedName>
</protein>
<feature type="compositionally biased region" description="Polar residues" evidence="1">
    <location>
        <begin position="102"/>
        <end position="114"/>
    </location>
</feature>
<dbReference type="AlphaFoldDB" id="A0A178Z1Y8"/>
<feature type="compositionally biased region" description="Polar residues" evidence="1">
    <location>
        <begin position="70"/>
        <end position="95"/>
    </location>
</feature>
<keyword evidence="2" id="KW-0812">Transmembrane</keyword>
<name>A0A178Z1Y8_9EURO</name>
<comment type="caution">
    <text evidence="3">The sequence shown here is derived from an EMBL/GenBank/DDBJ whole genome shotgun (WGS) entry which is preliminary data.</text>
</comment>
<gene>
    <name evidence="3" type="ORF">AYL99_11995</name>
</gene>
<feature type="transmembrane region" description="Helical" evidence="2">
    <location>
        <begin position="12"/>
        <end position="31"/>
    </location>
</feature>
<accession>A0A178Z1Y8</accession>
<evidence type="ECO:0000313" key="3">
    <source>
        <dbReference type="EMBL" id="OAP53809.1"/>
    </source>
</evidence>
<evidence type="ECO:0000256" key="2">
    <source>
        <dbReference type="SAM" id="Phobius"/>
    </source>
</evidence>
<organism evidence="3 4">
    <name type="scientific">Fonsecaea erecta</name>
    <dbReference type="NCBI Taxonomy" id="1367422"/>
    <lineage>
        <taxon>Eukaryota</taxon>
        <taxon>Fungi</taxon>
        <taxon>Dikarya</taxon>
        <taxon>Ascomycota</taxon>
        <taxon>Pezizomycotina</taxon>
        <taxon>Eurotiomycetes</taxon>
        <taxon>Chaetothyriomycetidae</taxon>
        <taxon>Chaetothyriales</taxon>
        <taxon>Herpotrichiellaceae</taxon>
        <taxon>Fonsecaea</taxon>
    </lineage>
</organism>
<dbReference type="RefSeq" id="XP_018687176.1">
    <property type="nucleotide sequence ID" value="XM_018843499.1"/>
</dbReference>
<evidence type="ECO:0000256" key="1">
    <source>
        <dbReference type="SAM" id="MobiDB-lite"/>
    </source>
</evidence>
<dbReference type="EMBL" id="LVYI01000021">
    <property type="protein sequence ID" value="OAP53809.1"/>
    <property type="molecule type" value="Genomic_DNA"/>
</dbReference>